<accession>A0A7M7PYG1</accession>
<feature type="transmembrane region" description="Helical" evidence="1">
    <location>
        <begin position="219"/>
        <end position="241"/>
    </location>
</feature>
<feature type="transmembrane region" description="Helical" evidence="1">
    <location>
        <begin position="713"/>
        <end position="731"/>
    </location>
</feature>
<evidence type="ECO:0000256" key="2">
    <source>
        <dbReference type="SAM" id="SignalP"/>
    </source>
</evidence>
<feature type="chain" id="PRO_5029501384" description="Nose resistant-to-fluoxetine protein N-terminal domain-containing protein" evidence="2">
    <location>
        <begin position="21"/>
        <end position="736"/>
    </location>
</feature>
<keyword evidence="1" id="KW-0812">Transmembrane</keyword>
<dbReference type="Pfam" id="PF20146">
    <property type="entry name" value="NRF"/>
    <property type="match status" value="1"/>
</dbReference>
<proteinExistence type="predicted"/>
<keyword evidence="2" id="KW-0732">Signal</keyword>
<evidence type="ECO:0000259" key="3">
    <source>
        <dbReference type="SMART" id="SM00703"/>
    </source>
</evidence>
<dbReference type="GO" id="GO:0016747">
    <property type="term" value="F:acyltransferase activity, transferring groups other than amino-acyl groups"/>
    <property type="evidence" value="ECO:0007669"/>
    <property type="project" value="InterPro"/>
</dbReference>
<dbReference type="SMART" id="SM00703">
    <property type="entry name" value="NRF"/>
    <property type="match status" value="1"/>
</dbReference>
<feature type="transmembrane region" description="Helical" evidence="1">
    <location>
        <begin position="497"/>
        <end position="517"/>
    </location>
</feature>
<keyword evidence="1" id="KW-1133">Transmembrane helix</keyword>
<dbReference type="PANTHER" id="PTHR11161">
    <property type="entry name" value="O-ACYLTRANSFERASE"/>
    <property type="match status" value="1"/>
</dbReference>
<keyword evidence="1" id="KW-0472">Membrane</keyword>
<dbReference type="InterPro" id="IPR006621">
    <property type="entry name" value="Nose-resist-to-fluoxetine_N"/>
</dbReference>
<feature type="transmembrane region" description="Helical" evidence="1">
    <location>
        <begin position="354"/>
        <end position="378"/>
    </location>
</feature>
<evidence type="ECO:0000256" key="1">
    <source>
        <dbReference type="SAM" id="Phobius"/>
    </source>
</evidence>
<feature type="transmembrane region" description="Helical" evidence="1">
    <location>
        <begin position="406"/>
        <end position="427"/>
    </location>
</feature>
<name>A0A7M7PYG1_NASVI</name>
<gene>
    <name evidence="4" type="primary">100680204</name>
</gene>
<dbReference type="Pfam" id="PF01757">
    <property type="entry name" value="Acyl_transf_3"/>
    <property type="match status" value="1"/>
</dbReference>
<feature type="transmembrane region" description="Helical" evidence="1">
    <location>
        <begin position="475"/>
        <end position="492"/>
    </location>
</feature>
<feature type="domain" description="Nose resistant-to-fluoxetine protein N-terminal" evidence="3">
    <location>
        <begin position="52"/>
        <end position="196"/>
    </location>
</feature>
<keyword evidence="5" id="KW-1185">Reference proteome</keyword>
<protein>
    <recommendedName>
        <fullName evidence="3">Nose resistant-to-fluoxetine protein N-terminal domain-containing protein</fullName>
    </recommendedName>
</protein>
<dbReference type="InterPro" id="IPR002656">
    <property type="entry name" value="Acyl_transf_3_dom"/>
</dbReference>
<feature type="transmembrane region" description="Helical" evidence="1">
    <location>
        <begin position="684"/>
        <end position="707"/>
    </location>
</feature>
<feature type="transmembrane region" description="Helical" evidence="1">
    <location>
        <begin position="316"/>
        <end position="334"/>
    </location>
</feature>
<feature type="signal peptide" evidence="2">
    <location>
        <begin position="1"/>
        <end position="20"/>
    </location>
</feature>
<dbReference type="InParanoid" id="A0A7M7PYG1"/>
<dbReference type="OrthoDB" id="207378at2759"/>
<dbReference type="AlphaFoldDB" id="A0A7M7PYG1"/>
<feature type="transmembrane region" description="Helical" evidence="1">
    <location>
        <begin position="537"/>
        <end position="555"/>
    </location>
</feature>
<organism evidence="4 5">
    <name type="scientific">Nasonia vitripennis</name>
    <name type="common">Parasitic wasp</name>
    <dbReference type="NCBI Taxonomy" id="7425"/>
    <lineage>
        <taxon>Eukaryota</taxon>
        <taxon>Metazoa</taxon>
        <taxon>Ecdysozoa</taxon>
        <taxon>Arthropoda</taxon>
        <taxon>Hexapoda</taxon>
        <taxon>Insecta</taxon>
        <taxon>Pterygota</taxon>
        <taxon>Neoptera</taxon>
        <taxon>Endopterygota</taxon>
        <taxon>Hymenoptera</taxon>
        <taxon>Apocrita</taxon>
        <taxon>Proctotrupomorpha</taxon>
        <taxon>Chalcidoidea</taxon>
        <taxon>Pteromalidae</taxon>
        <taxon>Pteromalinae</taxon>
        <taxon>Nasonia</taxon>
    </lineage>
</organism>
<dbReference type="EnsemblMetazoa" id="XM_031923102">
    <property type="protein sequence ID" value="XP_031778962"/>
    <property type="gene ID" value="LOC100680204"/>
</dbReference>
<dbReference type="PANTHER" id="PTHR11161:SF72">
    <property type="entry name" value="FI21449P1"/>
    <property type="match status" value="1"/>
</dbReference>
<evidence type="ECO:0000313" key="4">
    <source>
        <dbReference type="EnsemblMetazoa" id="XP_031778962"/>
    </source>
</evidence>
<sequence length="736" mass="84158">MCKKAVVTLVFLALLQNGTAEAPEREEILRRTLPVYGLAAAASSSVLEGSDDAKCRSELELFRRAVDDGILWAMKMLDSSGEPKPGFIYGNNYWLGSRSQCLDTRNRAPFVLHSDVMGNNSRLREPSQEFPPYGVNYFVAYFRHNSTMQYHVRLPNEDLVSLGLCLPDSCSTSELGEILSAMFKERSLIVGDLYSADFRLVQVRDLKDDHLWLLNGRIIFIKLVVASILALMLVGTAYDVMLRRERVVFEKEESELCENNNERIKLSDNLEAAVVKRKGKPAVMGKILLCFSVYSNTRTIFSTKLNSNSVAPIHGLRFLGMVWIIMIHTIFYMSDYADNKPWSWRIAEGFAVQVISNSTLSVDTFFFLSGFLVAYMYLTAHRDDRPGKPNYGLKVLEFIVTLLRRFIRLTPAYMMMVGILQLNASWYGRTSQFHMTERPHETCEKYWWRNVLYINNLFGRDTMCMSWSWYLSNDMQFFIIGIFLLILSSVYFKTAAVILLCLLIGSITSTGYIAYINDYVPTMDQQYHMLDVLYDPPWTRIGPYIVGMITAYIVIRLNNKLELRRRTVVTGWLLGSSCNLVVLFGLVDKQISVLLSAFYVAFSRTVWAIGLAWLLVACCTKHGGIVNKILCFKAWIPLSRLTYCAYLLNPFLINSIYLHSESAVHVDFLPNVSRKRKQTKFEQVYTGDNITFVICVQGAIFLGNLMMTYLCSYALSLMLETPTVLLMRSFFGVRKR</sequence>
<feature type="transmembrane region" description="Helical" evidence="1">
    <location>
        <begin position="567"/>
        <end position="587"/>
    </location>
</feature>
<evidence type="ECO:0000313" key="5">
    <source>
        <dbReference type="Proteomes" id="UP000002358"/>
    </source>
</evidence>
<dbReference type="InterPro" id="IPR052728">
    <property type="entry name" value="O2_lipid_transport_reg"/>
</dbReference>
<feature type="transmembrane region" description="Helical" evidence="1">
    <location>
        <begin position="593"/>
        <end position="616"/>
    </location>
</feature>
<dbReference type="Proteomes" id="UP000002358">
    <property type="component" value="Chromosome 2"/>
</dbReference>
<reference evidence="4" key="1">
    <citation type="submission" date="2021-01" db="UniProtKB">
        <authorList>
            <consortium name="EnsemblMetazoa"/>
        </authorList>
    </citation>
    <scope>IDENTIFICATION</scope>
</reference>